<dbReference type="GeneID" id="36102305"/>
<dbReference type="Proteomes" id="UP000567099">
    <property type="component" value="Unassembled WGS sequence"/>
</dbReference>
<dbReference type="AlphaFoldDB" id="A0A2L1CBA6"/>
<evidence type="ECO:0000256" key="1">
    <source>
        <dbReference type="ARBA" id="ARBA00005046"/>
    </source>
</evidence>
<dbReference type="EMBL" id="CP026606">
    <property type="protein sequence ID" value="AVB76599.1"/>
    <property type="molecule type" value="Genomic_DNA"/>
</dbReference>
<dbReference type="SUPFAM" id="SSF63867">
    <property type="entry name" value="MoeA C-terminal domain-like"/>
    <property type="match status" value="1"/>
</dbReference>
<name>A0A2L1CBA6_METMI</name>
<reference evidence="7" key="1">
    <citation type="journal article" date="2018" name="Genome Announc.">
        <title>Complete Genome Sequence of the Methanococcus maripaludis Type Strain JJ (DSM 2067), a Model for Selenoprotein Synthesis in Archaea.</title>
        <authorList>
            <person name="Poehlein A."/>
            <person name="Heym D."/>
            <person name="Quitzke V."/>
            <person name="Fersch J."/>
            <person name="Daniel R."/>
            <person name="Rother M."/>
        </authorList>
    </citation>
    <scope>NUCLEOTIDE SEQUENCE [LARGE SCALE GENOMIC DNA]</scope>
    <source>
        <strain evidence="7">DSM 2067</strain>
    </source>
</reference>
<dbReference type="InterPro" id="IPR005111">
    <property type="entry name" value="MoeA_C_domain_IV"/>
</dbReference>
<dbReference type="KEGG" id="mmad:MMJJ_12180"/>
<dbReference type="Gene3D" id="2.40.340.10">
    <property type="entry name" value="MoeA, C-terminal, domain IV"/>
    <property type="match status" value="1"/>
</dbReference>
<evidence type="ECO:0000313" key="7">
    <source>
        <dbReference type="Proteomes" id="UP000239462"/>
    </source>
</evidence>
<dbReference type="SUPFAM" id="SSF53218">
    <property type="entry name" value="Molybdenum cofactor biosynthesis proteins"/>
    <property type="match status" value="1"/>
</dbReference>
<keyword evidence="2" id="KW-0501">Molybdenum cofactor biosynthesis</keyword>
<dbReference type="Gene3D" id="3.40.980.10">
    <property type="entry name" value="MoaB/Mog-like domain"/>
    <property type="match status" value="1"/>
</dbReference>
<dbReference type="Gene3D" id="3.90.105.10">
    <property type="entry name" value="Molybdopterin biosynthesis moea protein, domain 2"/>
    <property type="match status" value="1"/>
</dbReference>
<sequence>MKFVKELISRSDAKNKVFEKFEEILEDKFENIEINKAFGKICFENVHAPCNIPMFNRSAMDGYAVIAEDTFGASQTNPIILNLVKTDSINEEEIYRLSTGMKLPENSNAVVMKEYTKEYDSFVEIYSGVHPNENVSRIGEDVKTGDLIIKKGEVITPYHVALISSLGIKKIKCYSLKIGVIATGDELLDIEDLESVEQLEKTAMIVNSNSMMISDLVKETGLSPTAYRKVPDNREELEKAIKKVLLENDVVITTGGTSVGDRDYTIEIIKKIGNIIFHGVQIRPGRPVGFAEAEIDGKKKLLFVLSGYPVASAVQFELFIANYFKPRKSVKLQINRNIASSLGRTDIVRVKLIESEGFTKIEPLRITGSGVLSSMTKADGYLMIKENIEGYEKDEFVEVYLF</sequence>
<reference evidence="4" key="2">
    <citation type="submission" date="2018-02" db="EMBL/GenBank/DDBJ databases">
        <title>Complete genome sequence of the Methanococcus maripaludis type strain JJ (DSM 2067), a model for selenoprotein synthesis in Archaea.</title>
        <authorList>
            <person name="Poehlein A."/>
            <person name="Heym D."/>
            <person name="Quitzke V."/>
            <person name="Fersch J."/>
            <person name="Daniel R."/>
            <person name="Rother M."/>
        </authorList>
    </citation>
    <scope>NUCLEOTIDE SEQUENCE [LARGE SCALE GENOMIC DNA]</scope>
    <source>
        <strain evidence="4">DSM 2067</strain>
    </source>
</reference>
<dbReference type="SUPFAM" id="SSF63882">
    <property type="entry name" value="MoeA N-terminal region -like"/>
    <property type="match status" value="1"/>
</dbReference>
<evidence type="ECO:0000313" key="6">
    <source>
        <dbReference type="EMBL" id="MBB6496887.1"/>
    </source>
</evidence>
<dbReference type="Gene3D" id="2.170.190.11">
    <property type="entry name" value="Molybdopterin biosynthesis moea protein, domain 3"/>
    <property type="match status" value="1"/>
</dbReference>
<dbReference type="PROSITE" id="PS01079">
    <property type="entry name" value="MOCF_BIOSYNTHESIS_2"/>
    <property type="match status" value="1"/>
</dbReference>
<dbReference type="CDD" id="cd00887">
    <property type="entry name" value="MoeA"/>
    <property type="match status" value="1"/>
</dbReference>
<dbReference type="Pfam" id="PF03453">
    <property type="entry name" value="MoeA_N"/>
    <property type="match status" value="1"/>
</dbReference>
<dbReference type="Pfam" id="PF03454">
    <property type="entry name" value="MoeA_C"/>
    <property type="match status" value="1"/>
</dbReference>
<dbReference type="EMBL" id="JACDUO010000001">
    <property type="protein sequence ID" value="MBA2863108.1"/>
    <property type="molecule type" value="Genomic_DNA"/>
</dbReference>
<dbReference type="InterPro" id="IPR001453">
    <property type="entry name" value="MoaB/Mog_dom"/>
</dbReference>
<dbReference type="EMBL" id="JACHED010000001">
    <property type="protein sequence ID" value="MBB6496887.1"/>
    <property type="molecule type" value="Genomic_DNA"/>
</dbReference>
<dbReference type="NCBIfam" id="TIGR00177">
    <property type="entry name" value="molyb_syn"/>
    <property type="match status" value="1"/>
</dbReference>
<dbReference type="GO" id="GO:0006777">
    <property type="term" value="P:Mo-molybdopterin cofactor biosynthetic process"/>
    <property type="evidence" value="ECO:0007669"/>
    <property type="project" value="UniProtKB-KW"/>
</dbReference>
<dbReference type="UniPathway" id="UPA00344"/>
<accession>A0A2L1CBA6</accession>
<dbReference type="InterPro" id="IPR005110">
    <property type="entry name" value="MoeA_linker/N"/>
</dbReference>
<dbReference type="InterPro" id="IPR038987">
    <property type="entry name" value="MoeA-like"/>
</dbReference>
<dbReference type="Proteomes" id="UP000239462">
    <property type="component" value="Chromosome"/>
</dbReference>
<dbReference type="InterPro" id="IPR008284">
    <property type="entry name" value="MoCF_biosynth_CS"/>
</dbReference>
<dbReference type="GO" id="GO:0061599">
    <property type="term" value="F:molybdopterin molybdotransferase activity"/>
    <property type="evidence" value="ECO:0007669"/>
    <property type="project" value="UniProtKB-EC"/>
</dbReference>
<dbReference type="SMART" id="SM00852">
    <property type="entry name" value="MoCF_biosynth"/>
    <property type="match status" value="1"/>
</dbReference>
<dbReference type="RefSeq" id="WP_104838082.1">
    <property type="nucleotide sequence ID" value="NZ_CP026606.1"/>
</dbReference>
<evidence type="ECO:0000313" key="9">
    <source>
        <dbReference type="Proteomes" id="UP000590564"/>
    </source>
</evidence>
<dbReference type="InterPro" id="IPR036688">
    <property type="entry name" value="MoeA_C_domain_IV_sf"/>
</dbReference>
<evidence type="ECO:0000313" key="5">
    <source>
        <dbReference type="EMBL" id="MBA2863108.1"/>
    </source>
</evidence>
<keyword evidence="4" id="KW-0808">Transferase</keyword>
<organism evidence="4 7">
    <name type="scientific">Methanococcus maripaludis</name>
    <name type="common">Methanococcus deltae</name>
    <dbReference type="NCBI Taxonomy" id="39152"/>
    <lineage>
        <taxon>Archaea</taxon>
        <taxon>Methanobacteriati</taxon>
        <taxon>Methanobacteriota</taxon>
        <taxon>Methanomada group</taxon>
        <taxon>Methanococci</taxon>
        <taxon>Methanococcales</taxon>
        <taxon>Methanococcaceae</taxon>
        <taxon>Methanococcus</taxon>
    </lineage>
</organism>
<dbReference type="InterPro" id="IPR036135">
    <property type="entry name" value="MoeA_linker/N_sf"/>
</dbReference>
<evidence type="ECO:0000256" key="2">
    <source>
        <dbReference type="ARBA" id="ARBA00023150"/>
    </source>
</evidence>
<reference evidence="5 8" key="3">
    <citation type="submission" date="2020-07" db="EMBL/GenBank/DDBJ databases">
        <title>Genomic Encyclopedia of Type Strains, Phase IV (KMG-V): Genome sequencing to study the core and pangenomes of soil and plant-associated prokaryotes.</title>
        <authorList>
            <person name="Whitman W."/>
        </authorList>
    </citation>
    <scope>NUCLEOTIDE SEQUENCE [LARGE SCALE GENOMIC DNA]</scope>
    <source>
        <strain evidence="5 8">C13</strain>
        <strain evidence="6 9">D1</strain>
    </source>
</reference>
<comment type="pathway">
    <text evidence="1">Cofactor biosynthesis; molybdopterin biosynthesis.</text>
</comment>
<feature type="domain" description="MoaB/Mog" evidence="3">
    <location>
        <begin position="179"/>
        <end position="326"/>
    </location>
</feature>
<dbReference type="Proteomes" id="UP000590564">
    <property type="component" value="Unassembled WGS sequence"/>
</dbReference>
<proteinExistence type="predicted"/>
<dbReference type="GO" id="GO:0005737">
    <property type="term" value="C:cytoplasm"/>
    <property type="evidence" value="ECO:0007669"/>
    <property type="project" value="TreeGrafter"/>
</dbReference>
<dbReference type="PANTHER" id="PTHR10192">
    <property type="entry name" value="MOLYBDOPTERIN BIOSYNTHESIS PROTEIN"/>
    <property type="match status" value="1"/>
</dbReference>
<evidence type="ECO:0000313" key="4">
    <source>
        <dbReference type="EMBL" id="AVB76599.1"/>
    </source>
</evidence>
<gene>
    <name evidence="4" type="primary">moeA_3</name>
    <name evidence="5" type="ORF">HNP94_000108</name>
    <name evidence="6" type="ORF">HNP96_000908</name>
    <name evidence="4" type="ORF">MMJJ_12180</name>
</gene>
<dbReference type="Pfam" id="PF00994">
    <property type="entry name" value="MoCF_biosynth"/>
    <property type="match status" value="1"/>
</dbReference>
<evidence type="ECO:0000259" key="3">
    <source>
        <dbReference type="SMART" id="SM00852"/>
    </source>
</evidence>
<dbReference type="PANTHER" id="PTHR10192:SF19">
    <property type="entry name" value="MOLYBDOPTERIN BIOSYNTHESIS PROTEIN MJ0666-RELATED"/>
    <property type="match status" value="1"/>
</dbReference>
<dbReference type="EC" id="2.10.1.1" evidence="4 5"/>
<evidence type="ECO:0000313" key="8">
    <source>
        <dbReference type="Proteomes" id="UP000567099"/>
    </source>
</evidence>
<protein>
    <submittedName>
        <fullName evidence="4">Molybdopterin molybdenumtransferase</fullName>
        <ecNumber evidence="4 5">2.10.1.1</ecNumber>
    </submittedName>
    <submittedName>
        <fullName evidence="5">Molybdopterin molybdotransferase</fullName>
    </submittedName>
</protein>
<dbReference type="InterPro" id="IPR036425">
    <property type="entry name" value="MoaB/Mog-like_dom_sf"/>
</dbReference>